<dbReference type="PROSITE" id="PS50262">
    <property type="entry name" value="G_PROTEIN_RECEP_F1_2"/>
    <property type="match status" value="1"/>
</dbReference>
<evidence type="ECO:0000256" key="1">
    <source>
        <dbReference type="ARBA" id="ARBA00003878"/>
    </source>
</evidence>
<keyword evidence="9 13" id="KW-0472">Membrane</keyword>
<dbReference type="InterPro" id="IPR004072">
    <property type="entry name" value="Vmron_rcpt_1"/>
</dbReference>
<comment type="subcellular location">
    <subcellularLocation>
        <location evidence="2 13">Cell membrane</location>
        <topology evidence="2 13">Multi-pass membrane protein</topology>
    </subcellularLocation>
</comment>
<dbReference type="InterPro" id="IPR017452">
    <property type="entry name" value="GPCR_Rhodpsn_7TM"/>
</dbReference>
<keyword evidence="15" id="KW-1185">Reference proteome</keyword>
<reference evidence="16" key="1">
    <citation type="submission" date="2025-08" db="UniProtKB">
        <authorList>
            <consortium name="RefSeq"/>
        </authorList>
    </citation>
    <scope>IDENTIFICATION</scope>
</reference>
<dbReference type="Proteomes" id="UP000515203">
    <property type="component" value="Unplaced"/>
</dbReference>
<gene>
    <name evidence="16" type="primary">LOC101578338</name>
</gene>
<name>A0A6P3FQG4_OCTDE</name>
<dbReference type="InParanoid" id="A0A6P3FQG4"/>
<keyword evidence="11" id="KW-0325">Glycoprotein</keyword>
<evidence type="ECO:0000256" key="13">
    <source>
        <dbReference type="RuleBase" id="RU364061"/>
    </source>
</evidence>
<evidence type="ECO:0000256" key="2">
    <source>
        <dbReference type="ARBA" id="ARBA00004651"/>
    </source>
</evidence>
<evidence type="ECO:0000256" key="5">
    <source>
        <dbReference type="ARBA" id="ARBA00022507"/>
    </source>
</evidence>
<dbReference type="FunFam" id="1.20.1070.10:FF:000033">
    <property type="entry name" value="Vomeronasal type-1 receptor"/>
    <property type="match status" value="1"/>
</dbReference>
<evidence type="ECO:0000256" key="3">
    <source>
        <dbReference type="ARBA" id="ARBA00010663"/>
    </source>
</evidence>
<dbReference type="OrthoDB" id="9606139at2759"/>
<keyword evidence="6 13" id="KW-0812">Transmembrane</keyword>
<evidence type="ECO:0000256" key="9">
    <source>
        <dbReference type="ARBA" id="ARBA00023136"/>
    </source>
</evidence>
<comment type="similarity">
    <text evidence="3 13">Belongs to the G-protein coupled receptor 1 family.</text>
</comment>
<feature type="transmembrane region" description="Helical" evidence="13">
    <location>
        <begin position="241"/>
        <end position="264"/>
    </location>
</feature>
<keyword evidence="8 13" id="KW-0297">G-protein coupled receptor</keyword>
<organism evidence="15 16">
    <name type="scientific">Octodon degus</name>
    <name type="common">Degu</name>
    <name type="synonym">Sciurus degus</name>
    <dbReference type="NCBI Taxonomy" id="10160"/>
    <lineage>
        <taxon>Eukaryota</taxon>
        <taxon>Metazoa</taxon>
        <taxon>Chordata</taxon>
        <taxon>Craniata</taxon>
        <taxon>Vertebrata</taxon>
        <taxon>Euteleostomi</taxon>
        <taxon>Mammalia</taxon>
        <taxon>Eutheria</taxon>
        <taxon>Euarchontoglires</taxon>
        <taxon>Glires</taxon>
        <taxon>Rodentia</taxon>
        <taxon>Hystricomorpha</taxon>
        <taxon>Octodontidae</taxon>
        <taxon>Octodon</taxon>
    </lineage>
</organism>
<keyword evidence="5 13" id="KW-0589">Pheromone response</keyword>
<proteinExistence type="inferred from homology"/>
<dbReference type="AlphaFoldDB" id="A0A6P3FQG4"/>
<dbReference type="Pfam" id="PF03402">
    <property type="entry name" value="V1R"/>
    <property type="match status" value="1"/>
</dbReference>
<dbReference type="PRINTS" id="PR01534">
    <property type="entry name" value="VOMERONASL1R"/>
</dbReference>
<dbReference type="SUPFAM" id="SSF81321">
    <property type="entry name" value="Family A G protein-coupled receptor-like"/>
    <property type="match status" value="1"/>
</dbReference>
<keyword evidence="4 13" id="KW-1003">Cell membrane</keyword>
<comment type="caution">
    <text evidence="13">Lacks conserved residue(s) required for the propagation of feature annotation.</text>
</comment>
<evidence type="ECO:0000313" key="16">
    <source>
        <dbReference type="RefSeq" id="XP_004644757.1"/>
    </source>
</evidence>
<evidence type="ECO:0000256" key="4">
    <source>
        <dbReference type="ARBA" id="ARBA00022475"/>
    </source>
</evidence>
<dbReference type="RefSeq" id="XP_004644757.1">
    <property type="nucleotide sequence ID" value="XM_004644700.1"/>
</dbReference>
<evidence type="ECO:0000256" key="7">
    <source>
        <dbReference type="ARBA" id="ARBA00022989"/>
    </source>
</evidence>
<dbReference type="GO" id="GO:0007606">
    <property type="term" value="P:sensory perception of chemical stimulus"/>
    <property type="evidence" value="ECO:0007669"/>
    <property type="project" value="UniProtKB-ARBA"/>
</dbReference>
<evidence type="ECO:0000259" key="14">
    <source>
        <dbReference type="PROSITE" id="PS50262"/>
    </source>
</evidence>
<feature type="domain" description="G-protein coupled receptors family 1 profile" evidence="14">
    <location>
        <begin position="25"/>
        <end position="291"/>
    </location>
</feature>
<keyword evidence="10 13" id="KW-0675">Receptor</keyword>
<dbReference type="PANTHER" id="PTHR24062">
    <property type="entry name" value="VOMERONASAL TYPE-1 RECEPTOR"/>
    <property type="match status" value="1"/>
</dbReference>
<evidence type="ECO:0000256" key="10">
    <source>
        <dbReference type="ARBA" id="ARBA00023170"/>
    </source>
</evidence>
<feature type="transmembrane region" description="Helical" evidence="13">
    <location>
        <begin position="186"/>
        <end position="214"/>
    </location>
</feature>
<evidence type="ECO:0000256" key="11">
    <source>
        <dbReference type="ARBA" id="ARBA00023180"/>
    </source>
</evidence>
<dbReference type="GO" id="GO:0019236">
    <property type="term" value="P:response to pheromone"/>
    <property type="evidence" value="ECO:0007669"/>
    <property type="project" value="UniProtKB-KW"/>
</dbReference>
<comment type="function">
    <text evidence="1">Putative pheromone receptor.</text>
</comment>
<feature type="transmembrane region" description="Helical" evidence="13">
    <location>
        <begin position="130"/>
        <end position="153"/>
    </location>
</feature>
<evidence type="ECO:0000256" key="8">
    <source>
        <dbReference type="ARBA" id="ARBA00023040"/>
    </source>
</evidence>
<dbReference type="GO" id="GO:0016503">
    <property type="term" value="F:pheromone receptor activity"/>
    <property type="evidence" value="ECO:0007669"/>
    <property type="project" value="InterPro"/>
</dbReference>
<dbReference type="Gene3D" id="1.20.1070.10">
    <property type="entry name" value="Rhodopsin 7-helix transmembrane proteins"/>
    <property type="match status" value="1"/>
</dbReference>
<feature type="transmembrane region" description="Helical" evidence="13">
    <location>
        <begin position="6"/>
        <end position="34"/>
    </location>
</feature>
<dbReference type="GO" id="GO:0005886">
    <property type="term" value="C:plasma membrane"/>
    <property type="evidence" value="ECO:0007669"/>
    <property type="project" value="UniProtKB-SubCell"/>
</dbReference>
<keyword evidence="12 13" id="KW-0807">Transducer</keyword>
<evidence type="ECO:0000256" key="12">
    <source>
        <dbReference type="ARBA" id="ARBA00023224"/>
    </source>
</evidence>
<evidence type="ECO:0000313" key="15">
    <source>
        <dbReference type="Proteomes" id="UP000515203"/>
    </source>
</evidence>
<sequence length="315" mass="36194">MTKVEPMHWAIGMIFLWQTMVGVLANFFLFYHYLSLYHTKCKLRCIDLILKQILIANTLLTVSKGLPQTMAAFGLKHSFNDFVCKLIFYVERVGRGVSISTICLLSVFQTVMISPMNSYRKDLKIKAPKYIGLCICLCWFQHTVINFIFPLHISYASEKLYSRNTTKKREIRFCSRVDQGTNLGSVYLALVAFPEVIFSVLMICSSGSMIFTLYQHKQRIQHIHRTNVFSKSPESRATRSILLLVGTFVSFYSLSSILNLSIALFPEVDWWLMSISDVLSLCFPTISPFLVMIQDSSLSRLCFAWIRCALLLYKS</sequence>
<accession>A0A6P3FQG4</accession>
<keyword evidence="7 13" id="KW-1133">Transmembrane helix</keyword>
<dbReference type="GeneID" id="101578338"/>
<protein>
    <recommendedName>
        <fullName evidence="13">Vomeronasal type-1 receptor</fullName>
    </recommendedName>
</protein>
<dbReference type="FunCoup" id="A0A6P3FQG4">
    <property type="interactions" value="473"/>
</dbReference>
<evidence type="ECO:0000256" key="6">
    <source>
        <dbReference type="ARBA" id="ARBA00022692"/>
    </source>
</evidence>